<comment type="caution">
    <text evidence="2">The sequence shown here is derived from an EMBL/GenBank/DDBJ whole genome shotgun (WGS) entry which is preliminary data.</text>
</comment>
<dbReference type="Proteomes" id="UP001187315">
    <property type="component" value="Unassembled WGS sequence"/>
</dbReference>
<dbReference type="EMBL" id="JAVHJS010000009">
    <property type="protein sequence ID" value="KAK2848395.1"/>
    <property type="molecule type" value="Genomic_DNA"/>
</dbReference>
<keyword evidence="3" id="KW-1185">Reference proteome</keyword>
<organism evidence="2 3">
    <name type="scientific">Tachysurus vachellii</name>
    <name type="common">Darkbarbel catfish</name>
    <name type="synonym">Pelteobagrus vachellii</name>
    <dbReference type="NCBI Taxonomy" id="175792"/>
    <lineage>
        <taxon>Eukaryota</taxon>
        <taxon>Metazoa</taxon>
        <taxon>Chordata</taxon>
        <taxon>Craniata</taxon>
        <taxon>Vertebrata</taxon>
        <taxon>Euteleostomi</taxon>
        <taxon>Actinopterygii</taxon>
        <taxon>Neopterygii</taxon>
        <taxon>Teleostei</taxon>
        <taxon>Ostariophysi</taxon>
        <taxon>Siluriformes</taxon>
        <taxon>Bagridae</taxon>
        <taxon>Tachysurus</taxon>
    </lineage>
</organism>
<protein>
    <submittedName>
        <fullName evidence="2">Uncharacterized protein</fullName>
    </submittedName>
</protein>
<evidence type="ECO:0000313" key="3">
    <source>
        <dbReference type="Proteomes" id="UP001187315"/>
    </source>
</evidence>
<reference evidence="2" key="1">
    <citation type="submission" date="2023-08" db="EMBL/GenBank/DDBJ databases">
        <title>Pelteobagrus vachellii genome.</title>
        <authorList>
            <person name="Liu H."/>
        </authorList>
    </citation>
    <scope>NUCLEOTIDE SEQUENCE</scope>
    <source>
        <strain evidence="2">PRFRI_2022a</strain>
        <tissue evidence="2">Muscle</tissue>
    </source>
</reference>
<sequence length="65" mass="7273">MEECPDMMSTAEIAQIKNRPDPSSTVTHGGDIRVPPNTQCKKHTGIQLWFCNYHCRTLAGISDQI</sequence>
<accession>A0AA88N3Q6</accession>
<name>A0AA88N3Q6_TACVA</name>
<evidence type="ECO:0000256" key="1">
    <source>
        <dbReference type="SAM" id="MobiDB-lite"/>
    </source>
</evidence>
<proteinExistence type="predicted"/>
<gene>
    <name evidence="2" type="ORF">Q7C36_010077</name>
</gene>
<dbReference type="AlphaFoldDB" id="A0AA88N3Q6"/>
<feature type="region of interest" description="Disordered" evidence="1">
    <location>
        <begin position="1"/>
        <end position="33"/>
    </location>
</feature>
<evidence type="ECO:0000313" key="2">
    <source>
        <dbReference type="EMBL" id="KAK2848395.1"/>
    </source>
</evidence>